<proteinExistence type="predicted"/>
<dbReference type="RefSeq" id="WP_148590324.1">
    <property type="nucleotide sequence ID" value="NZ_CP042997.1"/>
</dbReference>
<name>A0A5B9VTR0_9BACT</name>
<reference evidence="1 2" key="1">
    <citation type="submission" date="2019-08" db="EMBL/GenBank/DDBJ databases">
        <title>Deep-cultivation of Planctomycetes and their phenomic and genomic characterization uncovers novel biology.</title>
        <authorList>
            <person name="Wiegand S."/>
            <person name="Jogler M."/>
            <person name="Boedeker C."/>
            <person name="Pinto D."/>
            <person name="Vollmers J."/>
            <person name="Rivas-Marin E."/>
            <person name="Kohn T."/>
            <person name="Peeters S.H."/>
            <person name="Heuer A."/>
            <person name="Rast P."/>
            <person name="Oberbeckmann S."/>
            <person name="Bunk B."/>
            <person name="Jeske O."/>
            <person name="Meyerdierks A."/>
            <person name="Storesund J.E."/>
            <person name="Kallscheuer N."/>
            <person name="Luecker S."/>
            <person name="Lage O.M."/>
            <person name="Pohl T."/>
            <person name="Merkel B.J."/>
            <person name="Hornburger P."/>
            <person name="Mueller R.-W."/>
            <person name="Bruemmer F."/>
            <person name="Labrenz M."/>
            <person name="Spormann A.M."/>
            <person name="Op den Camp H."/>
            <person name="Overmann J."/>
            <person name="Amann R."/>
            <person name="Jetten M.S.M."/>
            <person name="Mascher T."/>
            <person name="Medema M.H."/>
            <person name="Devos D.P."/>
            <person name="Kaster A.-K."/>
            <person name="Ovreas L."/>
            <person name="Rohde M."/>
            <person name="Galperin M.Y."/>
            <person name="Jogler C."/>
        </authorList>
    </citation>
    <scope>NUCLEOTIDE SEQUENCE [LARGE SCALE GENOMIC DNA]</scope>
    <source>
        <strain evidence="1 2">OJF2</strain>
    </source>
</reference>
<keyword evidence="2" id="KW-1185">Reference proteome</keyword>
<dbReference type="OrthoDB" id="282733at2"/>
<dbReference type="Proteomes" id="UP000324233">
    <property type="component" value="Chromosome"/>
</dbReference>
<evidence type="ECO:0008006" key="3">
    <source>
        <dbReference type="Google" id="ProtNLM"/>
    </source>
</evidence>
<dbReference type="KEGG" id="agv:OJF2_01430"/>
<dbReference type="Pfam" id="PF05973">
    <property type="entry name" value="Gp49"/>
    <property type="match status" value="1"/>
</dbReference>
<evidence type="ECO:0000313" key="2">
    <source>
        <dbReference type="Proteomes" id="UP000324233"/>
    </source>
</evidence>
<organism evidence="1 2">
    <name type="scientific">Aquisphaera giovannonii</name>
    <dbReference type="NCBI Taxonomy" id="406548"/>
    <lineage>
        <taxon>Bacteria</taxon>
        <taxon>Pseudomonadati</taxon>
        <taxon>Planctomycetota</taxon>
        <taxon>Planctomycetia</taxon>
        <taxon>Isosphaerales</taxon>
        <taxon>Isosphaeraceae</taxon>
        <taxon>Aquisphaera</taxon>
    </lineage>
</organism>
<sequence length="123" mass="14293">MPATEVIFFQREDGSVPILDWLADLPRKARLKCLAKLARLEELGHELRRPEADILRDGIYELRVRLGTVNYRMLYFFHGRIAAIVAHGLAKEKAVPAGDIDEAIERKSRYEADPDRHRFRPQR</sequence>
<dbReference type="AlphaFoldDB" id="A0A5B9VTR0"/>
<protein>
    <recommendedName>
        <fullName evidence="3">Type II toxin-antitoxin system RelE/ParE family toxin</fullName>
    </recommendedName>
</protein>
<dbReference type="EMBL" id="CP042997">
    <property type="protein sequence ID" value="QEH31678.1"/>
    <property type="molecule type" value="Genomic_DNA"/>
</dbReference>
<accession>A0A5B9VTR0</accession>
<gene>
    <name evidence="1" type="ORF">OJF2_01430</name>
</gene>
<dbReference type="InterPro" id="IPR009241">
    <property type="entry name" value="HigB-like"/>
</dbReference>
<evidence type="ECO:0000313" key="1">
    <source>
        <dbReference type="EMBL" id="QEH31678.1"/>
    </source>
</evidence>